<gene>
    <name evidence="2" type="ORF">CQA54_02510</name>
</gene>
<dbReference type="Gene3D" id="2.40.128.130">
    <property type="entry name" value="Autotransporter beta-domain"/>
    <property type="match status" value="1"/>
</dbReference>
<dbReference type="OrthoDB" id="5330092at2"/>
<dbReference type="InterPro" id="IPR036709">
    <property type="entry name" value="Autotransporte_beta_dom_sf"/>
</dbReference>
<name>A0A3D8ITB0_9HELI</name>
<reference evidence="2 3" key="1">
    <citation type="submission" date="2018-04" db="EMBL/GenBank/DDBJ databases">
        <title>Novel Campyloabacter and Helicobacter Species and Strains.</title>
        <authorList>
            <person name="Mannion A.J."/>
            <person name="Shen Z."/>
            <person name="Fox J.G."/>
        </authorList>
    </citation>
    <scope>NUCLEOTIDE SEQUENCE [LARGE SCALE GENOMIC DNA]</scope>
    <source>
        <strain evidence="2 3">MIT 12-6600</strain>
    </source>
</reference>
<dbReference type="EMBL" id="NXLT01000002">
    <property type="protein sequence ID" value="RDU67821.1"/>
    <property type="molecule type" value="Genomic_DNA"/>
</dbReference>
<organism evidence="2 3">
    <name type="scientific">Helicobacter equorum</name>
    <dbReference type="NCBI Taxonomy" id="361872"/>
    <lineage>
        <taxon>Bacteria</taxon>
        <taxon>Pseudomonadati</taxon>
        <taxon>Campylobacterota</taxon>
        <taxon>Epsilonproteobacteria</taxon>
        <taxon>Campylobacterales</taxon>
        <taxon>Helicobacteraceae</taxon>
        <taxon>Helicobacter</taxon>
    </lineage>
</organism>
<feature type="domain" description="Autotransporter" evidence="1">
    <location>
        <begin position="956"/>
        <end position="1228"/>
    </location>
</feature>
<evidence type="ECO:0000313" key="2">
    <source>
        <dbReference type="EMBL" id="RDU67821.1"/>
    </source>
</evidence>
<dbReference type="InterPro" id="IPR005546">
    <property type="entry name" value="Autotransporte_beta"/>
</dbReference>
<sequence length="1252" mass="133725">MSNPTGTTTNQNTLNAVFSSSAGSWNSTDSNLASYFESMATQTSKLSGSATLGDNAKVNLVFNGAGTHDFSSSATTIKGGSTDSQIIFNNANGTSAGILSLDSIKDFKGSILAFNTNITPRTTTTIATRAAPLATRANFTYIFNGYGANIASQATLQAKNAINDLLSTFNNASNGLANYNVNSLTATTSLNTNVITANTQNTHLIFVGSGAIGSGANLSQAAFNNVKYTFVDLGEVDLQNTANRYGLATIALAGNSWVCSNINVAYSGSLDVSYANRGLAQSFFDNHLYGTTKKDVVLNFGGDVANGQNYSRFHNGFIVEGTQDSTYIFSNIGGWLDLNKKSNQSNYTASFDTNGDGINDKTITLTNVSNLQSALIANGINFYVDHNTYKGATIGFRDTNITGDLSDESFGIDAVFNTSGNLVENTYVDTSGKRVSVIESGSAKYSQFVGNIAGSSKKRITFIGADSFSQNLTISGGTIDSQYNFYNAGVFTQALIDNIVTNTTTSTTGTSTSLGSFSFDGGTSIYANITKDASTSNGNKQDTESINIGVNTPASTLPEFMQGTLTQGTLGGDITKNAKFASGSSVVISGGNSSSVYDFSLSSDNALIVTKLDFANSKRVTNGTIATTNTANNLLYSKIVGLDGLTSIAGTLSNTTIGTDSTSANQVQFVGNANGSGGHWFVTESSTIDSLVLSNDFSLLTSANIRSGTHNNALAIVDLATYNWQGRCHNGSTTCNTTNGAYDYYDLVTRDLGFGFAKKTLTIAPSMMSNGTYNSFFSSTNGVFRLGLNLSANGDKADEIRVILTQAMQGSENRIQLIQSASTAQPYEYTSGEKIYVASVIDSTTNAASTAPNLSVSDTAFRATEQYLGLGIFRTTLATEGNTQINTSGFNDPSLTQNQTYWGKQWYIQSIYIESIDDAILQSEVINPLDGALLTPYFNLYTETNNMAKRMGELRGANDASGAWVKVIKGAMSGTNGYTANNTGVQGGFDKRTDNGDTRVYWGVVGSFMNAWGNNYGLNLQSSSFALGFYRSALFANNSYFDIVGKYIYSQNTYNTSTLSFGGKDSSGVNSAYVSAEYGKRFGFKNMRGFFLQPQAEVIAGYIGAQQLSFANPLVTLNVDSKASFVLIGRVGADVLSNFRVGSRGGFWRVGASFVQDFANRGQVTIDDNIQTTASRTHTISPDFRLLLSAGLDMRLSQNSRVYFEIDKSFFGSYNLSYVISAGFRYNFGANPNRRTPQSYPNFYEQQYVNTL</sequence>
<dbReference type="PROSITE" id="PS51208">
    <property type="entry name" value="AUTOTRANSPORTER"/>
    <property type="match status" value="1"/>
</dbReference>
<dbReference type="SUPFAM" id="SSF103515">
    <property type="entry name" value="Autotransporter"/>
    <property type="match status" value="1"/>
</dbReference>
<evidence type="ECO:0000259" key="1">
    <source>
        <dbReference type="PROSITE" id="PS51208"/>
    </source>
</evidence>
<dbReference type="AlphaFoldDB" id="A0A3D8ITB0"/>
<keyword evidence="3" id="KW-1185">Reference proteome</keyword>
<proteinExistence type="predicted"/>
<evidence type="ECO:0000313" key="3">
    <source>
        <dbReference type="Proteomes" id="UP000256514"/>
    </source>
</evidence>
<dbReference type="GO" id="GO:0019867">
    <property type="term" value="C:outer membrane"/>
    <property type="evidence" value="ECO:0007669"/>
    <property type="project" value="InterPro"/>
</dbReference>
<accession>A0A3D8ITB0</accession>
<dbReference type="NCBIfam" id="TIGR01414">
    <property type="entry name" value="autotrans_barl"/>
    <property type="match status" value="1"/>
</dbReference>
<dbReference type="InterPro" id="IPR006315">
    <property type="entry name" value="OM_autotransptr_brl_dom"/>
</dbReference>
<dbReference type="Pfam" id="PF03797">
    <property type="entry name" value="Autotransporter"/>
    <property type="match status" value="1"/>
</dbReference>
<protein>
    <recommendedName>
        <fullName evidence="1">Autotransporter domain-containing protein</fullName>
    </recommendedName>
</protein>
<dbReference type="Proteomes" id="UP000256514">
    <property type="component" value="Unassembled WGS sequence"/>
</dbReference>
<comment type="caution">
    <text evidence="2">The sequence shown here is derived from an EMBL/GenBank/DDBJ whole genome shotgun (WGS) entry which is preliminary data.</text>
</comment>
<dbReference type="RefSeq" id="WP_115570639.1">
    <property type="nucleotide sequence ID" value="NZ_NXLT01000002.1"/>
</dbReference>
<dbReference type="SMART" id="SM00869">
    <property type="entry name" value="Autotransporter"/>
    <property type="match status" value="1"/>
</dbReference>